<evidence type="ECO:0000313" key="4">
    <source>
        <dbReference type="Proteomes" id="UP000018888"/>
    </source>
</evidence>
<dbReference type="AlphaFoldDB" id="A0A2P4PUE1"/>
<dbReference type="EMBL" id="AUPC02000143">
    <property type="protein sequence ID" value="POG69005.1"/>
    <property type="molecule type" value="Genomic_DNA"/>
</dbReference>
<evidence type="ECO:0000313" key="3">
    <source>
        <dbReference type="EMBL" id="POG69005.1"/>
    </source>
</evidence>
<dbReference type="InterPro" id="IPR027417">
    <property type="entry name" value="P-loop_NTPase"/>
</dbReference>
<dbReference type="Proteomes" id="UP000018888">
    <property type="component" value="Unassembled WGS sequence"/>
</dbReference>
<reference evidence="3 4" key="2">
    <citation type="journal article" date="2018" name="New Phytol.">
        <title>High intraspecific genome diversity in the model arbuscular mycorrhizal symbiont Rhizophagus irregularis.</title>
        <authorList>
            <person name="Chen E.C.H."/>
            <person name="Morin E."/>
            <person name="Beaudet D."/>
            <person name="Noel J."/>
            <person name="Yildirir G."/>
            <person name="Ndikumana S."/>
            <person name="Charron P."/>
            <person name="St-Onge C."/>
            <person name="Giorgi J."/>
            <person name="Kruger M."/>
            <person name="Marton T."/>
            <person name="Ropars J."/>
            <person name="Grigoriev I.V."/>
            <person name="Hainaut M."/>
            <person name="Henrissat B."/>
            <person name="Roux C."/>
            <person name="Martin F."/>
            <person name="Corradi N."/>
        </authorList>
    </citation>
    <scope>NUCLEOTIDE SEQUENCE [LARGE SCALE GENOMIC DNA]</scope>
    <source>
        <strain evidence="3 4">DAOM 197198</strain>
    </source>
</reference>
<dbReference type="VEuPathDB" id="FungiDB:RhiirFUN_001029"/>
<accession>A0A2P4PUE1</accession>
<dbReference type="InterPro" id="IPR015894">
    <property type="entry name" value="Guanylate-bd_N"/>
</dbReference>
<evidence type="ECO:0000259" key="2">
    <source>
        <dbReference type="Pfam" id="PF02263"/>
    </source>
</evidence>
<dbReference type="GO" id="GO:0003924">
    <property type="term" value="F:GTPase activity"/>
    <property type="evidence" value="ECO:0007669"/>
    <property type="project" value="InterPro"/>
</dbReference>
<keyword evidence="4" id="KW-1185">Reference proteome</keyword>
<comment type="caution">
    <text evidence="3">The sequence shown here is derived from an EMBL/GenBank/DDBJ whole genome shotgun (WGS) entry which is preliminary data.</text>
</comment>
<dbReference type="Pfam" id="PF02263">
    <property type="entry name" value="GBP"/>
    <property type="match status" value="1"/>
</dbReference>
<evidence type="ECO:0000256" key="1">
    <source>
        <dbReference type="SAM" id="MobiDB-lite"/>
    </source>
</evidence>
<name>A0A2P4PUE1_RHIID</name>
<gene>
    <name evidence="3" type="ORF">GLOIN_2v1777585</name>
</gene>
<reference evidence="3 4" key="1">
    <citation type="journal article" date="2013" name="Proc. Natl. Acad. Sci. U.S.A.">
        <title>Genome of an arbuscular mycorrhizal fungus provides insight into the oldest plant symbiosis.</title>
        <authorList>
            <person name="Tisserant E."/>
            <person name="Malbreil M."/>
            <person name="Kuo A."/>
            <person name="Kohler A."/>
            <person name="Symeonidi A."/>
            <person name="Balestrini R."/>
            <person name="Charron P."/>
            <person name="Duensing N."/>
            <person name="Frei Dit Frey N."/>
            <person name="Gianinazzi-Pearson V."/>
            <person name="Gilbert L.B."/>
            <person name="Handa Y."/>
            <person name="Herr J.R."/>
            <person name="Hijri M."/>
            <person name="Koul R."/>
            <person name="Kawaguchi M."/>
            <person name="Krajinski F."/>
            <person name="Lammers P.J."/>
            <person name="Masclaux F.G."/>
            <person name="Murat C."/>
            <person name="Morin E."/>
            <person name="Ndikumana S."/>
            <person name="Pagni M."/>
            <person name="Petitpierre D."/>
            <person name="Requena N."/>
            <person name="Rosikiewicz P."/>
            <person name="Riley R."/>
            <person name="Saito K."/>
            <person name="San Clemente H."/>
            <person name="Shapiro H."/>
            <person name="van Tuinen D."/>
            <person name="Becard G."/>
            <person name="Bonfante P."/>
            <person name="Paszkowski U."/>
            <person name="Shachar-Hill Y.Y."/>
            <person name="Tuskan G.A."/>
            <person name="Young P.W."/>
            <person name="Sanders I.R."/>
            <person name="Henrissat B."/>
            <person name="Rensing S.A."/>
            <person name="Grigoriev I.V."/>
            <person name="Corradi N."/>
            <person name="Roux C."/>
            <person name="Martin F."/>
        </authorList>
    </citation>
    <scope>NUCLEOTIDE SEQUENCE [LARGE SCALE GENOMIC DNA]</scope>
    <source>
        <strain evidence="3 4">DAOM 197198</strain>
    </source>
</reference>
<sequence>MTQLSTRRKDSSSNIGRTIENGNSFGRSIEFREGASIQLLKHNERSRNENFGQIVLNPEALNVFRTIHEPLAIISVVVSSTFIYNINGIVGKDDIGKLYLMTELSKFVQEPEVGDFLPRLVILLRDFTLVPLLTSLTKIDEVENAVKSIYSQLPLKYIEFLQVIVERMNSSKTSTLPFNPSEYGSIIQYVSRMKKDEYKLTKILHIKEEAGRLHLEALTRGKELHMEIEARKHENEEMKEISERKWQKYKQILNNINYMKKGNSV</sequence>
<protein>
    <recommendedName>
        <fullName evidence="2">Guanylate-binding protein N-terminal domain-containing protein</fullName>
    </recommendedName>
</protein>
<dbReference type="GO" id="GO:0005525">
    <property type="term" value="F:GTP binding"/>
    <property type="evidence" value="ECO:0007669"/>
    <property type="project" value="InterPro"/>
</dbReference>
<organism evidence="3 4">
    <name type="scientific">Rhizophagus irregularis (strain DAOM 181602 / DAOM 197198 / MUCL 43194)</name>
    <name type="common">Arbuscular mycorrhizal fungus</name>
    <name type="synonym">Glomus intraradices</name>
    <dbReference type="NCBI Taxonomy" id="747089"/>
    <lineage>
        <taxon>Eukaryota</taxon>
        <taxon>Fungi</taxon>
        <taxon>Fungi incertae sedis</taxon>
        <taxon>Mucoromycota</taxon>
        <taxon>Glomeromycotina</taxon>
        <taxon>Glomeromycetes</taxon>
        <taxon>Glomerales</taxon>
        <taxon>Glomeraceae</taxon>
        <taxon>Rhizophagus</taxon>
    </lineage>
</organism>
<feature type="region of interest" description="Disordered" evidence="1">
    <location>
        <begin position="1"/>
        <end position="20"/>
    </location>
</feature>
<dbReference type="Gene3D" id="3.40.50.300">
    <property type="entry name" value="P-loop containing nucleotide triphosphate hydrolases"/>
    <property type="match status" value="1"/>
</dbReference>
<feature type="domain" description="Guanylate-binding protein N-terminal" evidence="2">
    <location>
        <begin position="74"/>
        <end position="129"/>
    </location>
</feature>
<proteinExistence type="predicted"/>